<feature type="region of interest" description="Disordered" evidence="1">
    <location>
        <begin position="64"/>
        <end position="102"/>
    </location>
</feature>
<organism evidence="2 3">
    <name type="scientific">Demequina activiva</name>
    <dbReference type="NCBI Taxonomy" id="1582364"/>
    <lineage>
        <taxon>Bacteria</taxon>
        <taxon>Bacillati</taxon>
        <taxon>Actinomycetota</taxon>
        <taxon>Actinomycetes</taxon>
        <taxon>Micrococcales</taxon>
        <taxon>Demequinaceae</taxon>
        <taxon>Demequina</taxon>
    </lineage>
</organism>
<evidence type="ECO:0000256" key="1">
    <source>
        <dbReference type="SAM" id="MobiDB-lite"/>
    </source>
</evidence>
<evidence type="ECO:0008006" key="4">
    <source>
        <dbReference type="Google" id="ProtNLM"/>
    </source>
</evidence>
<accession>A0A919Q2K6</accession>
<reference evidence="2" key="1">
    <citation type="submission" date="2021-01" db="EMBL/GenBank/DDBJ databases">
        <title>Whole genome shotgun sequence of Demequina activiva NBRC 110675.</title>
        <authorList>
            <person name="Komaki H."/>
            <person name="Tamura T."/>
        </authorList>
    </citation>
    <scope>NUCLEOTIDE SEQUENCE</scope>
    <source>
        <strain evidence="2">NBRC 110675</strain>
    </source>
</reference>
<dbReference type="EMBL" id="BONR01000002">
    <property type="protein sequence ID" value="GIG54449.1"/>
    <property type="molecule type" value="Genomic_DNA"/>
</dbReference>
<proteinExistence type="predicted"/>
<comment type="caution">
    <text evidence="2">The sequence shown here is derived from an EMBL/GenBank/DDBJ whole genome shotgun (WGS) entry which is preliminary data.</text>
</comment>
<protein>
    <recommendedName>
        <fullName evidence="4">Primosomal protein</fullName>
    </recommendedName>
</protein>
<keyword evidence="3" id="KW-1185">Reference proteome</keyword>
<evidence type="ECO:0000313" key="3">
    <source>
        <dbReference type="Proteomes" id="UP000652354"/>
    </source>
</evidence>
<name>A0A919Q2K6_9MICO</name>
<gene>
    <name evidence="2" type="ORF">Dac01nite_12010</name>
</gene>
<dbReference type="RefSeq" id="WP_203654348.1">
    <property type="nucleotide sequence ID" value="NZ_BONR01000002.1"/>
</dbReference>
<evidence type="ECO:0000313" key="2">
    <source>
        <dbReference type="EMBL" id="GIG54449.1"/>
    </source>
</evidence>
<dbReference type="AlphaFoldDB" id="A0A919Q2K6"/>
<sequence length="102" mass="11381">MSTDAREALRRLVATLEEHLEAVATRRGPADAAVDDAYDSVASAFEQYEEALDTEYAETLPLVLDDDFEDGDGDGDLDEELDPHAEEDEDELDDDVEDFDLR</sequence>
<dbReference type="Proteomes" id="UP000652354">
    <property type="component" value="Unassembled WGS sequence"/>
</dbReference>